<proteinExistence type="inferred from homology"/>
<sequence length="471" mass="50980">MIGRYQGSHRKPDAMQAFVQHVISSKYEDLSEQAVQSTKTFILDSLGVMISGTLAPGVLETLQTLRYWGGRKESTILVFGGKLPAPLAAMMNSFMLHNQEFDCVHDDAVLHPFTTALPVALAVAESKGRITGKELLTAVALGVDVSCSIGVSSRSAMSFFRPGTAGAFGAVAAGGKLAGLDEETLNNAMGVAYSQICGTLQPHHEGAMVISMQTGFNARAATTAIALAERGIVGASEVLEGKYGYFRLFEGEYEVDGVLANLGKVWQVERVGHKPFPTGRLTQGVVEAALSLSGTYNIEPQDIVACEAMVSPLVERLVGRPLGDDNPSAQYAKLSIPFVVATALIRKNVFISDFWVSALSDPLIHSMARRISVVRDPQILDENAMMPIRLRITLKTGAVHELRLEQMMGHPDKALTKEQHLNKFEACWDAGAAHLPSDNRERLVEVVDRLDELESVDEIIRLLTPRTGLIG</sequence>
<feature type="domain" description="MmgE/PrpD C-terminal" evidence="3">
    <location>
        <begin position="276"/>
        <end position="448"/>
    </location>
</feature>
<dbReference type="Pfam" id="PF03972">
    <property type="entry name" value="MmgE_PrpD_N"/>
    <property type="match status" value="1"/>
</dbReference>
<name>A0A381TV70_9ZZZZ</name>
<dbReference type="Gene3D" id="1.10.4100.10">
    <property type="entry name" value="2-methylcitrate dehydratase PrpD"/>
    <property type="match status" value="1"/>
</dbReference>
<dbReference type="PANTHER" id="PTHR16943">
    <property type="entry name" value="2-METHYLCITRATE DEHYDRATASE-RELATED"/>
    <property type="match status" value="1"/>
</dbReference>
<dbReference type="EMBL" id="UINC01005197">
    <property type="protein sequence ID" value="SVA19739.1"/>
    <property type="molecule type" value="Genomic_DNA"/>
</dbReference>
<evidence type="ECO:0000256" key="1">
    <source>
        <dbReference type="ARBA" id="ARBA00006174"/>
    </source>
</evidence>
<evidence type="ECO:0000259" key="2">
    <source>
        <dbReference type="Pfam" id="PF03972"/>
    </source>
</evidence>
<dbReference type="AlphaFoldDB" id="A0A381TV70"/>
<dbReference type="InterPro" id="IPR045336">
    <property type="entry name" value="MmgE_PrpD_N"/>
</dbReference>
<dbReference type="PANTHER" id="PTHR16943:SF8">
    <property type="entry name" value="2-METHYLCITRATE DEHYDRATASE"/>
    <property type="match status" value="1"/>
</dbReference>
<dbReference type="InterPro" id="IPR005656">
    <property type="entry name" value="MmgE_PrpD"/>
</dbReference>
<organism evidence="4">
    <name type="scientific">marine metagenome</name>
    <dbReference type="NCBI Taxonomy" id="408172"/>
    <lineage>
        <taxon>unclassified sequences</taxon>
        <taxon>metagenomes</taxon>
        <taxon>ecological metagenomes</taxon>
    </lineage>
</organism>
<dbReference type="SUPFAM" id="SSF103378">
    <property type="entry name" value="2-methylcitrate dehydratase PrpD"/>
    <property type="match status" value="1"/>
</dbReference>
<dbReference type="InterPro" id="IPR045337">
    <property type="entry name" value="MmgE_PrpD_C"/>
</dbReference>
<reference evidence="4" key="1">
    <citation type="submission" date="2018-05" db="EMBL/GenBank/DDBJ databases">
        <authorList>
            <person name="Lanie J.A."/>
            <person name="Ng W.-L."/>
            <person name="Kazmierczak K.M."/>
            <person name="Andrzejewski T.M."/>
            <person name="Davidsen T.M."/>
            <person name="Wayne K.J."/>
            <person name="Tettelin H."/>
            <person name="Glass J.I."/>
            <person name="Rusch D."/>
            <person name="Podicherti R."/>
            <person name="Tsui H.-C.T."/>
            <person name="Winkler M.E."/>
        </authorList>
    </citation>
    <scope>NUCLEOTIDE SEQUENCE</scope>
</reference>
<evidence type="ECO:0008006" key="5">
    <source>
        <dbReference type="Google" id="ProtNLM"/>
    </source>
</evidence>
<gene>
    <name evidence="4" type="ORF">METZ01_LOCUS72593</name>
</gene>
<feature type="domain" description="MmgE/PrpD N-terminal" evidence="2">
    <location>
        <begin position="17"/>
        <end position="253"/>
    </location>
</feature>
<evidence type="ECO:0000313" key="4">
    <source>
        <dbReference type="EMBL" id="SVA19739.1"/>
    </source>
</evidence>
<dbReference type="InterPro" id="IPR042188">
    <property type="entry name" value="MmgE/PrpD_sf_2"/>
</dbReference>
<evidence type="ECO:0000259" key="3">
    <source>
        <dbReference type="Pfam" id="PF19305"/>
    </source>
</evidence>
<accession>A0A381TV70</accession>
<protein>
    <recommendedName>
        <fullName evidence="5">MmgE/PrpD family protein</fullName>
    </recommendedName>
</protein>
<dbReference type="Pfam" id="PF19305">
    <property type="entry name" value="MmgE_PrpD_C"/>
    <property type="match status" value="1"/>
</dbReference>
<dbReference type="Gene3D" id="3.30.1330.120">
    <property type="entry name" value="2-methylcitrate dehydratase PrpD"/>
    <property type="match status" value="1"/>
</dbReference>
<dbReference type="InterPro" id="IPR036148">
    <property type="entry name" value="MmgE/PrpD_sf"/>
</dbReference>
<dbReference type="InterPro" id="IPR042183">
    <property type="entry name" value="MmgE/PrpD_sf_1"/>
</dbReference>
<dbReference type="GO" id="GO:0016829">
    <property type="term" value="F:lyase activity"/>
    <property type="evidence" value="ECO:0007669"/>
    <property type="project" value="InterPro"/>
</dbReference>
<comment type="similarity">
    <text evidence="1">Belongs to the PrpD family.</text>
</comment>